<dbReference type="CTD" id="123688"/>
<dbReference type="InParanoid" id="A0A7M7RF17"/>
<evidence type="ECO:0000259" key="10">
    <source>
        <dbReference type="Pfam" id="PF01636"/>
    </source>
</evidence>
<dbReference type="OrthoDB" id="9973935at2759"/>
<dbReference type="InterPro" id="IPR050249">
    <property type="entry name" value="Pseudomonas-type_ThrB"/>
</dbReference>
<evidence type="ECO:0000256" key="9">
    <source>
        <dbReference type="ARBA" id="ARBA00040505"/>
    </source>
</evidence>
<reference evidence="11" key="2">
    <citation type="submission" date="2021-01" db="UniProtKB">
        <authorList>
            <consortium name="EnsemblMetazoa"/>
        </authorList>
    </citation>
    <scope>IDENTIFICATION</scope>
</reference>
<dbReference type="Gene3D" id="3.90.1200.10">
    <property type="match status" value="1"/>
</dbReference>
<dbReference type="Proteomes" id="UP000007110">
    <property type="component" value="Unassembled WGS sequence"/>
</dbReference>
<dbReference type="GeneID" id="583471"/>
<evidence type="ECO:0000256" key="7">
    <source>
        <dbReference type="ARBA" id="ARBA00037368"/>
    </source>
</evidence>
<keyword evidence="5" id="KW-0418">Kinase</keyword>
<evidence type="ECO:0000256" key="2">
    <source>
        <dbReference type="ARBA" id="ARBA00006219"/>
    </source>
</evidence>
<dbReference type="Pfam" id="PF01636">
    <property type="entry name" value="APH"/>
    <property type="match status" value="1"/>
</dbReference>
<evidence type="ECO:0000256" key="3">
    <source>
        <dbReference type="ARBA" id="ARBA00022490"/>
    </source>
</evidence>
<comment type="function">
    <text evidence="7">Catalyzes the GTP-dependent phosphorylation of 5-hydroxy-L-lysine.</text>
</comment>
<sequence>MAQDGPIKPNLTFEEGVGLVCRLYTLQDVKCLKEFISYDNQNLLIEARRPDSEPGRRLEKFVLKLTNSKDSEHFELYQQLNEILLLLRGRGIQCCWPIQNASGKDLTLERLSFKHKDREEIMTAEFLTRIMTYIPGQFIGGAPLLTAKMCYEAGQLLGDLSTALQGYSGDKTQFIERSQNYTWSLNYTPRLRNHLQVLKEDSQRRVIGEILSAFQENVIKKKDNLTKGMIHGDFNDYNILVREKPSSSLSNGTVCPGDDKDVVGVLDFDDIMYSCIVYDVAIAIMYIMQCTNLERDPLESGGIMLAGFLSRHALTDDEWAALYYCVAARFAQSLVLGLYTHSLQPQNNYLLSTQKVGWQVLFDLWGQEVNDLYGQWRKLIKQYNK</sequence>
<evidence type="ECO:0000256" key="6">
    <source>
        <dbReference type="ARBA" id="ARBA00036820"/>
    </source>
</evidence>
<comment type="catalytic activity">
    <reaction evidence="6">
        <text>(5R)-5-hydroxy-L-lysine + GTP = (5R)-5-phosphooxy-L-lysine + GDP + H(+)</text>
        <dbReference type="Rhea" id="RHEA:19049"/>
        <dbReference type="ChEBI" id="CHEBI:15378"/>
        <dbReference type="ChEBI" id="CHEBI:37565"/>
        <dbReference type="ChEBI" id="CHEBI:57882"/>
        <dbReference type="ChEBI" id="CHEBI:58189"/>
        <dbReference type="ChEBI" id="CHEBI:58357"/>
        <dbReference type="EC" id="2.7.1.81"/>
    </reaction>
</comment>
<dbReference type="InterPro" id="IPR011009">
    <property type="entry name" value="Kinase-like_dom_sf"/>
</dbReference>
<feature type="domain" description="Aminoglycoside phosphotransferase" evidence="10">
    <location>
        <begin position="57"/>
        <end position="288"/>
    </location>
</feature>
<dbReference type="GO" id="GO:0019202">
    <property type="term" value="F:amino acid kinase activity"/>
    <property type="evidence" value="ECO:0000318"/>
    <property type="project" value="GO_Central"/>
</dbReference>
<dbReference type="GO" id="GO:0047992">
    <property type="term" value="F:hydroxylysine kinase activity"/>
    <property type="evidence" value="ECO:0007669"/>
    <property type="project" value="UniProtKB-EC"/>
</dbReference>
<evidence type="ECO:0000256" key="4">
    <source>
        <dbReference type="ARBA" id="ARBA00022679"/>
    </source>
</evidence>
<dbReference type="PANTHER" id="PTHR21064">
    <property type="entry name" value="AMINOGLYCOSIDE PHOSPHOTRANSFERASE DOMAIN-CONTAINING PROTEIN-RELATED"/>
    <property type="match status" value="1"/>
</dbReference>
<keyword evidence="4" id="KW-0808">Transferase</keyword>
<dbReference type="GO" id="GO:0005737">
    <property type="term" value="C:cytoplasm"/>
    <property type="evidence" value="ECO:0007669"/>
    <property type="project" value="UniProtKB-SubCell"/>
</dbReference>
<proteinExistence type="inferred from homology"/>
<dbReference type="AlphaFoldDB" id="A0A7M7RF17"/>
<dbReference type="KEGG" id="spu:583471"/>
<dbReference type="EC" id="2.7.1.81" evidence="8"/>
<comment type="subcellular location">
    <subcellularLocation>
        <location evidence="1">Cytoplasm</location>
    </subcellularLocation>
</comment>
<comment type="similarity">
    <text evidence="2">Belongs to the aminoglycoside phosphotransferase family.</text>
</comment>
<dbReference type="FunCoup" id="A0A7M7RF17">
    <property type="interactions" value="566"/>
</dbReference>
<keyword evidence="3" id="KW-0963">Cytoplasm</keyword>
<evidence type="ECO:0000313" key="12">
    <source>
        <dbReference type="Proteomes" id="UP000007110"/>
    </source>
</evidence>
<name>A0A7M7RF17_STRPU</name>
<accession>A0A7M7RF17</accession>
<dbReference type="InterPro" id="IPR002575">
    <property type="entry name" value="Aminoglycoside_PTrfase"/>
</dbReference>
<dbReference type="EnsemblMetazoa" id="XM_783378">
    <property type="protein sequence ID" value="XP_788471"/>
    <property type="gene ID" value="LOC583471"/>
</dbReference>
<evidence type="ECO:0000313" key="11">
    <source>
        <dbReference type="EnsemblMetazoa" id="XP_788471"/>
    </source>
</evidence>
<keyword evidence="12" id="KW-1185">Reference proteome</keyword>
<dbReference type="FunFam" id="3.90.1200.10:FF:000007">
    <property type="entry name" value="hydroxylysine kinase isoform X1"/>
    <property type="match status" value="1"/>
</dbReference>
<dbReference type="PANTHER" id="PTHR21064:SF1">
    <property type="entry name" value="HYDROXYLYSINE KINASE"/>
    <property type="match status" value="1"/>
</dbReference>
<dbReference type="SUPFAM" id="SSF56112">
    <property type="entry name" value="Protein kinase-like (PK-like)"/>
    <property type="match status" value="1"/>
</dbReference>
<organism evidence="11 12">
    <name type="scientific">Strongylocentrotus purpuratus</name>
    <name type="common">Purple sea urchin</name>
    <dbReference type="NCBI Taxonomy" id="7668"/>
    <lineage>
        <taxon>Eukaryota</taxon>
        <taxon>Metazoa</taxon>
        <taxon>Echinodermata</taxon>
        <taxon>Eleutherozoa</taxon>
        <taxon>Echinozoa</taxon>
        <taxon>Echinoidea</taxon>
        <taxon>Euechinoidea</taxon>
        <taxon>Echinacea</taxon>
        <taxon>Camarodonta</taxon>
        <taxon>Echinidea</taxon>
        <taxon>Strongylocentrotidae</taxon>
        <taxon>Strongylocentrotus</taxon>
    </lineage>
</organism>
<evidence type="ECO:0000256" key="8">
    <source>
        <dbReference type="ARBA" id="ARBA00038873"/>
    </source>
</evidence>
<reference evidence="12" key="1">
    <citation type="submission" date="2015-02" db="EMBL/GenBank/DDBJ databases">
        <title>Genome sequencing for Strongylocentrotus purpuratus.</title>
        <authorList>
            <person name="Murali S."/>
            <person name="Liu Y."/>
            <person name="Vee V."/>
            <person name="English A."/>
            <person name="Wang M."/>
            <person name="Skinner E."/>
            <person name="Han Y."/>
            <person name="Muzny D.M."/>
            <person name="Worley K.C."/>
            <person name="Gibbs R.A."/>
        </authorList>
    </citation>
    <scope>NUCLEOTIDE SEQUENCE</scope>
</reference>
<evidence type="ECO:0000256" key="5">
    <source>
        <dbReference type="ARBA" id="ARBA00022777"/>
    </source>
</evidence>
<protein>
    <recommendedName>
        <fullName evidence="9">Hydroxylysine kinase</fullName>
        <ecNumber evidence="8">2.7.1.81</ecNumber>
    </recommendedName>
</protein>
<dbReference type="OMA" id="EFLTRIM"/>
<evidence type="ECO:0000256" key="1">
    <source>
        <dbReference type="ARBA" id="ARBA00004496"/>
    </source>
</evidence>
<dbReference type="RefSeq" id="XP_788471.1">
    <property type="nucleotide sequence ID" value="XM_783378.5"/>
</dbReference>